<dbReference type="SUPFAM" id="SSF47473">
    <property type="entry name" value="EF-hand"/>
    <property type="match status" value="1"/>
</dbReference>
<dbReference type="EMBL" id="AMZH03010692">
    <property type="protein sequence ID" value="RRT54260.1"/>
    <property type="molecule type" value="Genomic_DNA"/>
</dbReference>
<evidence type="ECO:0000256" key="1">
    <source>
        <dbReference type="ARBA" id="ARBA00022837"/>
    </source>
</evidence>
<dbReference type="InterPro" id="IPR018247">
    <property type="entry name" value="EF_Hand_1_Ca_BS"/>
</dbReference>
<proteinExistence type="predicted"/>
<dbReference type="Gene3D" id="1.10.238.10">
    <property type="entry name" value="EF-hand"/>
    <property type="match status" value="1"/>
</dbReference>
<evidence type="ECO:0000313" key="3">
    <source>
        <dbReference type="EMBL" id="RRT54260.1"/>
    </source>
</evidence>
<dbReference type="Gene3D" id="1.10.510.10">
    <property type="entry name" value="Transferase(Phosphotransferase) domain 1"/>
    <property type="match status" value="1"/>
</dbReference>
<dbReference type="PANTHER" id="PTHR10827">
    <property type="entry name" value="RETICULOCALBIN"/>
    <property type="match status" value="1"/>
</dbReference>
<dbReference type="AlphaFoldDB" id="A0A426YR98"/>
<dbReference type="GO" id="GO:0005509">
    <property type="term" value="F:calcium ion binding"/>
    <property type="evidence" value="ECO:0007669"/>
    <property type="project" value="TreeGrafter"/>
</dbReference>
<keyword evidence="2" id="KW-1133">Transmembrane helix</keyword>
<name>A0A426YR98_ENSVE</name>
<evidence type="ECO:0000313" key="4">
    <source>
        <dbReference type="Proteomes" id="UP000287651"/>
    </source>
</evidence>
<protein>
    <recommendedName>
        <fullName evidence="5">EF-hand domain-containing protein</fullName>
    </recommendedName>
</protein>
<feature type="transmembrane region" description="Helical" evidence="2">
    <location>
        <begin position="153"/>
        <end position="170"/>
    </location>
</feature>
<keyword evidence="2" id="KW-0472">Membrane</keyword>
<accession>A0A426YR98</accession>
<keyword evidence="1" id="KW-0106">Calcium</keyword>
<sequence length="409" mass="47590">MFTGQKPTDVTAQNGLSLPRYVEMMLSERVADIMDANLQLTIEEGDEEEAHQDMERTRADAVECILSILRIGIECTKESPTERMQMKDVISELVAIRSTLLRRKVQCGRRVAPNPVFFRNSSLSITKQSVKDGKGNKDDRTAGSERAMARSSVLLYLSVVVFIVLLLSFAPSRPNHPHRRLKLRSTTSGRDRRSIPFDPVIADIERRREDREWERAHFFPQGNAPAMEAQPEWEDFMDAEDYINDEERFNVTDRIVKLFPKIDVGPADGFVSSNELTEWNLRQVEKEVMHRTQRDMELHDRNHDGFISFDEYEPPSWVHRYHGRSRSLLCDKSILFLLPGCEFWFLIYRNSRHFLFSVLFGERFVVCFASSSSRLSFPFLQNTRNIIKGDFIFQQKMGCFNHLMFELFA</sequence>
<evidence type="ECO:0000256" key="2">
    <source>
        <dbReference type="SAM" id="Phobius"/>
    </source>
</evidence>
<dbReference type="PANTHER" id="PTHR10827:SF101">
    <property type="entry name" value="CALCIUM-BINDING EF HAND FAMILY PROTEIN"/>
    <property type="match status" value="1"/>
</dbReference>
<evidence type="ECO:0008006" key="5">
    <source>
        <dbReference type="Google" id="ProtNLM"/>
    </source>
</evidence>
<dbReference type="PROSITE" id="PS00018">
    <property type="entry name" value="EF_HAND_1"/>
    <property type="match status" value="1"/>
</dbReference>
<dbReference type="InterPro" id="IPR011992">
    <property type="entry name" value="EF-hand-dom_pair"/>
</dbReference>
<reference evidence="3 4" key="1">
    <citation type="journal article" date="2014" name="Agronomy (Basel)">
        <title>A Draft Genome Sequence for Ensete ventricosum, the Drought-Tolerant Tree Against Hunger.</title>
        <authorList>
            <person name="Harrison J."/>
            <person name="Moore K.A."/>
            <person name="Paszkiewicz K."/>
            <person name="Jones T."/>
            <person name="Grant M."/>
            <person name="Ambacheew D."/>
            <person name="Muzemil S."/>
            <person name="Studholme D.J."/>
        </authorList>
    </citation>
    <scope>NUCLEOTIDE SEQUENCE [LARGE SCALE GENOMIC DNA]</scope>
</reference>
<dbReference type="Proteomes" id="UP000287651">
    <property type="component" value="Unassembled WGS sequence"/>
</dbReference>
<comment type="caution">
    <text evidence="3">The sequence shown here is derived from an EMBL/GenBank/DDBJ whole genome shotgun (WGS) entry which is preliminary data.</text>
</comment>
<gene>
    <name evidence="3" type="ORF">B296_00032248</name>
</gene>
<keyword evidence="2" id="KW-0812">Transmembrane</keyword>
<organism evidence="3 4">
    <name type="scientific">Ensete ventricosum</name>
    <name type="common">Abyssinian banana</name>
    <name type="synonym">Musa ensete</name>
    <dbReference type="NCBI Taxonomy" id="4639"/>
    <lineage>
        <taxon>Eukaryota</taxon>
        <taxon>Viridiplantae</taxon>
        <taxon>Streptophyta</taxon>
        <taxon>Embryophyta</taxon>
        <taxon>Tracheophyta</taxon>
        <taxon>Spermatophyta</taxon>
        <taxon>Magnoliopsida</taxon>
        <taxon>Liliopsida</taxon>
        <taxon>Zingiberales</taxon>
        <taxon>Musaceae</taxon>
        <taxon>Ensete</taxon>
    </lineage>
</organism>
<dbReference type="GO" id="GO:0005783">
    <property type="term" value="C:endoplasmic reticulum"/>
    <property type="evidence" value="ECO:0007669"/>
    <property type="project" value="TreeGrafter"/>
</dbReference>